<sequence>MGPQGWGDCLLTNRSYHFIVHNDARWVHPLEQRALDIKTHILHGLIHSDGFGQILSLNESEGGSRFLSGEEVLDLWDRICISLNSRKISLIDVSHKRTIDLRFLSRVSYRSMLFGRKGYEFRKGNLGVSRGQYNETLGHLHALKLNRDSKRLINRYQRLIGQIPTNTKLGDALRSILEKMHGEKSKAIDHPPPPAPKPNPSIEKAN</sequence>
<evidence type="ECO:0000313" key="2">
    <source>
        <dbReference type="EMBL" id="KAJ9557425.1"/>
    </source>
</evidence>
<proteinExistence type="predicted"/>
<keyword evidence="3" id="KW-1185">Reference proteome</keyword>
<gene>
    <name evidence="2" type="ORF">OSB04_012039</name>
</gene>
<protein>
    <submittedName>
        <fullName evidence="2">Uncharacterized protein</fullName>
    </submittedName>
</protein>
<name>A0AA38TMD9_9ASTR</name>
<accession>A0AA38TMD9</accession>
<dbReference type="PANTHER" id="PTHR46201">
    <property type="entry name" value="PHD FINGER PROTEIN MALE MEIOCYTE DEATH 1-RELATED"/>
    <property type="match status" value="1"/>
</dbReference>
<reference evidence="2" key="1">
    <citation type="submission" date="2023-03" db="EMBL/GenBank/DDBJ databases">
        <title>Chromosome-scale reference genome and RAD-based genetic map of yellow starthistle (Centaurea solstitialis) reveal putative structural variation and QTLs associated with invader traits.</title>
        <authorList>
            <person name="Reatini B."/>
            <person name="Cang F.A."/>
            <person name="Jiang Q."/>
            <person name="Mckibben M.T.W."/>
            <person name="Barker M.S."/>
            <person name="Rieseberg L.H."/>
            <person name="Dlugosch K.M."/>
        </authorList>
    </citation>
    <scope>NUCLEOTIDE SEQUENCE</scope>
    <source>
        <strain evidence="2">CAN-66</strain>
        <tissue evidence="2">Leaf</tissue>
    </source>
</reference>
<dbReference type="Proteomes" id="UP001172457">
    <property type="component" value="Chromosome 3"/>
</dbReference>
<feature type="region of interest" description="Disordered" evidence="1">
    <location>
        <begin position="181"/>
        <end position="206"/>
    </location>
</feature>
<comment type="caution">
    <text evidence="2">The sequence shown here is derived from an EMBL/GenBank/DDBJ whole genome shotgun (WGS) entry which is preliminary data.</text>
</comment>
<dbReference type="AlphaFoldDB" id="A0AA38TMD9"/>
<dbReference type="EMBL" id="JARYMX010000003">
    <property type="protein sequence ID" value="KAJ9557425.1"/>
    <property type="molecule type" value="Genomic_DNA"/>
</dbReference>
<evidence type="ECO:0000256" key="1">
    <source>
        <dbReference type="SAM" id="MobiDB-lite"/>
    </source>
</evidence>
<evidence type="ECO:0000313" key="3">
    <source>
        <dbReference type="Proteomes" id="UP001172457"/>
    </source>
</evidence>
<organism evidence="2 3">
    <name type="scientific">Centaurea solstitialis</name>
    <name type="common">yellow star-thistle</name>
    <dbReference type="NCBI Taxonomy" id="347529"/>
    <lineage>
        <taxon>Eukaryota</taxon>
        <taxon>Viridiplantae</taxon>
        <taxon>Streptophyta</taxon>
        <taxon>Embryophyta</taxon>
        <taxon>Tracheophyta</taxon>
        <taxon>Spermatophyta</taxon>
        <taxon>Magnoliopsida</taxon>
        <taxon>eudicotyledons</taxon>
        <taxon>Gunneridae</taxon>
        <taxon>Pentapetalae</taxon>
        <taxon>asterids</taxon>
        <taxon>campanulids</taxon>
        <taxon>Asterales</taxon>
        <taxon>Asteraceae</taxon>
        <taxon>Carduoideae</taxon>
        <taxon>Cardueae</taxon>
        <taxon>Centaureinae</taxon>
        <taxon>Centaurea</taxon>
    </lineage>
</organism>
<dbReference type="PANTHER" id="PTHR46201:SF9">
    <property type="entry name" value="PHD FINGER PROTEIN MALE MEIOCYTE DEATH 1"/>
    <property type="match status" value="1"/>
</dbReference>
<feature type="compositionally biased region" description="Pro residues" evidence="1">
    <location>
        <begin position="190"/>
        <end position="199"/>
    </location>
</feature>